<evidence type="ECO:0000256" key="9">
    <source>
        <dbReference type="ARBA" id="ARBA00022989"/>
    </source>
</evidence>
<dbReference type="PANTHER" id="PTHR43221">
    <property type="entry name" value="PROTEASE HTPX"/>
    <property type="match status" value="1"/>
</dbReference>
<comment type="subcellular location">
    <subcellularLocation>
        <location evidence="2">Cell membrane</location>
        <topology evidence="2">Multi-pass membrane protein</topology>
    </subcellularLocation>
</comment>
<evidence type="ECO:0000256" key="3">
    <source>
        <dbReference type="ARBA" id="ARBA00022475"/>
    </source>
</evidence>
<comment type="cofactor">
    <cofactor evidence="1">
        <name>Zn(2+)</name>
        <dbReference type="ChEBI" id="CHEBI:29105"/>
    </cofactor>
</comment>
<dbReference type="GO" id="GO:0005886">
    <property type="term" value="C:plasma membrane"/>
    <property type="evidence" value="ECO:0007669"/>
    <property type="project" value="UniProtKB-SubCell"/>
</dbReference>
<accession>A0A0S8G887</accession>
<dbReference type="GO" id="GO:0046872">
    <property type="term" value="F:metal ion binding"/>
    <property type="evidence" value="ECO:0007669"/>
    <property type="project" value="UniProtKB-KW"/>
</dbReference>
<dbReference type="InterPro" id="IPR050083">
    <property type="entry name" value="HtpX_protease"/>
</dbReference>
<comment type="caution">
    <text evidence="14">The sequence shown here is derived from an EMBL/GenBank/DDBJ whole genome shotgun (WGS) entry which is preliminary data.</text>
</comment>
<evidence type="ECO:0000256" key="6">
    <source>
        <dbReference type="ARBA" id="ARBA00022723"/>
    </source>
</evidence>
<keyword evidence="4" id="KW-0645">Protease</keyword>
<keyword evidence="6" id="KW-0479">Metal-binding</keyword>
<evidence type="ECO:0000256" key="4">
    <source>
        <dbReference type="ARBA" id="ARBA00022670"/>
    </source>
</evidence>
<keyword evidence="3" id="KW-1003">Cell membrane</keyword>
<evidence type="ECO:0000256" key="10">
    <source>
        <dbReference type="ARBA" id="ARBA00023049"/>
    </source>
</evidence>
<dbReference type="Proteomes" id="UP000051096">
    <property type="component" value="Unassembled WGS sequence"/>
</dbReference>
<dbReference type="Pfam" id="PF01435">
    <property type="entry name" value="Peptidase_M48"/>
    <property type="match status" value="1"/>
</dbReference>
<gene>
    <name evidence="14" type="ORF">AMJ87_10635</name>
</gene>
<evidence type="ECO:0000256" key="11">
    <source>
        <dbReference type="ARBA" id="ARBA00023136"/>
    </source>
</evidence>
<feature type="domain" description="Peptidase M48" evidence="13">
    <location>
        <begin position="105"/>
        <end position="331"/>
    </location>
</feature>
<reference evidence="14 15" key="1">
    <citation type="journal article" date="2015" name="Microbiome">
        <title>Genomic resolution of linkages in carbon, nitrogen, and sulfur cycling among widespread estuary sediment bacteria.</title>
        <authorList>
            <person name="Baker B.J."/>
            <person name="Lazar C.S."/>
            <person name="Teske A.P."/>
            <person name="Dick G.J."/>
        </authorList>
    </citation>
    <scope>NUCLEOTIDE SEQUENCE [LARGE SCALE GENOMIC DNA]</scope>
    <source>
        <strain evidence="14">SM23_60</strain>
    </source>
</reference>
<evidence type="ECO:0000256" key="1">
    <source>
        <dbReference type="ARBA" id="ARBA00001947"/>
    </source>
</evidence>
<evidence type="ECO:0000313" key="14">
    <source>
        <dbReference type="EMBL" id="KPK69335.1"/>
    </source>
</evidence>
<organism evidence="14 15">
    <name type="scientific">candidate division WOR_3 bacterium SM23_60</name>
    <dbReference type="NCBI Taxonomy" id="1703780"/>
    <lineage>
        <taxon>Bacteria</taxon>
        <taxon>Bacteria division WOR-3</taxon>
    </lineage>
</organism>
<dbReference type="InterPro" id="IPR001915">
    <property type="entry name" value="Peptidase_M48"/>
</dbReference>
<evidence type="ECO:0000256" key="8">
    <source>
        <dbReference type="ARBA" id="ARBA00022833"/>
    </source>
</evidence>
<protein>
    <recommendedName>
        <fullName evidence="13">Peptidase M48 domain-containing protein</fullName>
    </recommendedName>
</protein>
<sequence length="555" mass="63772">MSTVKTFWDIEKEKTYRIYVLFAFLVVLYFVPIFALWTIVSYVLHVRRSLPGIAPPFRLFGMDTCVVLGIAGIASGMHWYYSNKHIVRRALVYLRAQHPDKRDRYHHMFENVVAEMETAAGRIAVERYILPTGAMNAFALADLNGRQVIGVTEGLLSRLTRDELQSVVAHEMAHIVSGDCLQTTVVCSLFGVYSEALAHVNRILSTGEPLAGSPLHHSARRNAAALGLVSIPLILLLFATDMLARLLNMFISREKEYRADATAVKLTRNPVSLASALYKIGMRWRGTGYGGEYLAPIFILSPEHSNLEEREGFIPKLFSTHPPLKRRISIILDLGHADFDQVVHGLSKRMRRTTAVETVEHAQFYARYKDTWRGPYTVMQLHSLDWFRPDTEVRAGDGETKWAREFLMFQDFFQQRADPLWKIRRLCPDCREWLIPRAYEGLYVWQCPFCNGILTEGDKLPRIFVRREKGFSERVQHLADVLSKDAARKHPQFALLLDMSRPRRCPKCGQVMCHKFYSYAYHIEVDECTACKATWFDEDELETLQCLIERSDNKA</sequence>
<evidence type="ECO:0000256" key="12">
    <source>
        <dbReference type="SAM" id="Phobius"/>
    </source>
</evidence>
<keyword evidence="10" id="KW-0482">Metalloprotease</keyword>
<feature type="transmembrane region" description="Helical" evidence="12">
    <location>
        <begin position="60"/>
        <end position="81"/>
    </location>
</feature>
<dbReference type="EMBL" id="LJUO01000130">
    <property type="protein sequence ID" value="KPK69335.1"/>
    <property type="molecule type" value="Genomic_DNA"/>
</dbReference>
<name>A0A0S8G887_UNCW3</name>
<keyword evidence="5 12" id="KW-0812">Transmembrane</keyword>
<feature type="transmembrane region" description="Helical" evidence="12">
    <location>
        <begin position="20"/>
        <end position="40"/>
    </location>
</feature>
<evidence type="ECO:0000256" key="7">
    <source>
        <dbReference type="ARBA" id="ARBA00022801"/>
    </source>
</evidence>
<dbReference type="PANTHER" id="PTHR43221:SF1">
    <property type="entry name" value="PROTEASE HTPX"/>
    <property type="match status" value="1"/>
</dbReference>
<keyword evidence="11 12" id="KW-0472">Membrane</keyword>
<keyword evidence="7" id="KW-0378">Hydrolase</keyword>
<feature type="transmembrane region" description="Helical" evidence="12">
    <location>
        <begin position="223"/>
        <end position="244"/>
    </location>
</feature>
<dbReference type="AlphaFoldDB" id="A0A0S8G887"/>
<keyword evidence="9 12" id="KW-1133">Transmembrane helix</keyword>
<dbReference type="GO" id="GO:0004222">
    <property type="term" value="F:metalloendopeptidase activity"/>
    <property type="evidence" value="ECO:0007669"/>
    <property type="project" value="InterPro"/>
</dbReference>
<proteinExistence type="predicted"/>
<evidence type="ECO:0000256" key="5">
    <source>
        <dbReference type="ARBA" id="ARBA00022692"/>
    </source>
</evidence>
<evidence type="ECO:0000256" key="2">
    <source>
        <dbReference type="ARBA" id="ARBA00004651"/>
    </source>
</evidence>
<dbReference type="GO" id="GO:0006508">
    <property type="term" value="P:proteolysis"/>
    <property type="evidence" value="ECO:0007669"/>
    <property type="project" value="UniProtKB-KW"/>
</dbReference>
<evidence type="ECO:0000259" key="13">
    <source>
        <dbReference type="Pfam" id="PF01435"/>
    </source>
</evidence>
<evidence type="ECO:0000313" key="15">
    <source>
        <dbReference type="Proteomes" id="UP000051096"/>
    </source>
</evidence>
<dbReference type="Gene3D" id="3.30.2010.10">
    <property type="entry name" value="Metalloproteases ('zincins'), catalytic domain"/>
    <property type="match status" value="1"/>
</dbReference>
<keyword evidence="8" id="KW-0862">Zinc</keyword>